<sequence length="240" mass="26967">MCEIMTVAVVDDEAEARASVGEALSRYEHEHAGVTFVIHEYQSGEALLADYRSDVDMVLLDVEMGGRDGVETARAIRDRDHDVTLVFVTNMAQYAIHGYEVNALSYLLKPLNYYAFAREMGRCVAARRARDTVETLTFSTAAGAVRVPLSNITYLECIRHKIIVHTLDGNYEFTGTLKSFVPVLEPRGFSVANSCYLVNLRYVMSVNRNSCVLRDDTQLAVSRRRRPMLMQSMASYVSMV</sequence>
<feature type="modified residue" description="4-aspartylphosphate" evidence="1">
    <location>
        <position position="61"/>
    </location>
</feature>
<dbReference type="InterPro" id="IPR001789">
    <property type="entry name" value="Sig_transdc_resp-reg_receiver"/>
</dbReference>
<dbReference type="PANTHER" id="PTHR37299:SF1">
    <property type="entry name" value="STAGE 0 SPORULATION PROTEIN A HOMOLOG"/>
    <property type="match status" value="1"/>
</dbReference>
<evidence type="ECO:0000259" key="2">
    <source>
        <dbReference type="PROSITE" id="PS50110"/>
    </source>
</evidence>
<dbReference type="PANTHER" id="PTHR37299">
    <property type="entry name" value="TRANSCRIPTIONAL REGULATOR-RELATED"/>
    <property type="match status" value="1"/>
</dbReference>
<dbReference type="Proteomes" id="UP000326251">
    <property type="component" value="Unassembled WGS sequence"/>
</dbReference>
<evidence type="ECO:0000313" key="5">
    <source>
        <dbReference type="Proteomes" id="UP000326251"/>
    </source>
</evidence>
<dbReference type="PROSITE" id="PS50930">
    <property type="entry name" value="HTH_LYTTR"/>
    <property type="match status" value="1"/>
</dbReference>
<dbReference type="SMART" id="SM00850">
    <property type="entry name" value="LytTR"/>
    <property type="match status" value="1"/>
</dbReference>
<dbReference type="InterPro" id="IPR011006">
    <property type="entry name" value="CheY-like_superfamily"/>
</dbReference>
<dbReference type="GO" id="GO:0003677">
    <property type="term" value="F:DNA binding"/>
    <property type="evidence" value="ECO:0007669"/>
    <property type="project" value="InterPro"/>
</dbReference>
<dbReference type="SUPFAM" id="SSF52172">
    <property type="entry name" value="CheY-like"/>
    <property type="match status" value="1"/>
</dbReference>
<organism evidence="4 5">
    <name type="scientific">Bifidobacterium reuteri</name>
    <dbReference type="NCBI Taxonomy" id="983706"/>
    <lineage>
        <taxon>Bacteria</taxon>
        <taxon>Bacillati</taxon>
        <taxon>Actinomycetota</taxon>
        <taxon>Actinomycetes</taxon>
        <taxon>Bifidobacteriales</taxon>
        <taxon>Bifidobacteriaceae</taxon>
        <taxon>Bifidobacterium</taxon>
    </lineage>
</organism>
<proteinExistence type="predicted"/>
<dbReference type="InterPro" id="IPR046947">
    <property type="entry name" value="LytR-like"/>
</dbReference>
<dbReference type="PROSITE" id="PS50110">
    <property type="entry name" value="RESPONSE_REGULATORY"/>
    <property type="match status" value="1"/>
</dbReference>
<dbReference type="EMBL" id="RZUG01000017">
    <property type="protein sequence ID" value="KAA8824420.1"/>
    <property type="molecule type" value="Genomic_DNA"/>
</dbReference>
<dbReference type="Pfam" id="PF04397">
    <property type="entry name" value="LytTR"/>
    <property type="match status" value="1"/>
</dbReference>
<accession>A0A5J5E6C2</accession>
<reference evidence="4 5" key="1">
    <citation type="journal article" date="2019" name="Syst. Appl. Microbiol.">
        <title>Characterization of Bifidobacterium species in feaces of the Egyptian fruit bat: Description of B. vespertilionis sp. nov. and B. rousetti sp. nov.</title>
        <authorList>
            <person name="Modesto M."/>
            <person name="Satti M."/>
            <person name="Watanabe K."/>
            <person name="Puglisi E."/>
            <person name="Morelli L."/>
            <person name="Huang C.-H."/>
            <person name="Liou J.-S."/>
            <person name="Miyashita M."/>
            <person name="Tamura T."/>
            <person name="Saito S."/>
            <person name="Mori K."/>
            <person name="Huang L."/>
            <person name="Sciavilla P."/>
            <person name="Sandri C."/>
            <person name="Spiezio C."/>
            <person name="Vitali F."/>
            <person name="Cavalieri D."/>
            <person name="Perpetuini G."/>
            <person name="Tofalo R."/>
            <person name="Bonetti A."/>
            <person name="Arita M."/>
            <person name="Mattarelli P."/>
        </authorList>
    </citation>
    <scope>NUCLEOTIDE SEQUENCE [LARGE SCALE GENOMIC DNA]</scope>
    <source>
        <strain evidence="4 5">RST19</strain>
    </source>
</reference>
<evidence type="ECO:0000313" key="4">
    <source>
        <dbReference type="EMBL" id="KAA8824420.1"/>
    </source>
</evidence>
<evidence type="ECO:0000259" key="3">
    <source>
        <dbReference type="PROSITE" id="PS50930"/>
    </source>
</evidence>
<gene>
    <name evidence="4" type="ORF">EMO92_08680</name>
</gene>
<dbReference type="RefSeq" id="WP_150335827.1">
    <property type="nucleotide sequence ID" value="NZ_RZUG01000017.1"/>
</dbReference>
<dbReference type="Pfam" id="PF00072">
    <property type="entry name" value="Response_reg"/>
    <property type="match status" value="1"/>
</dbReference>
<dbReference type="CDD" id="cd00156">
    <property type="entry name" value="REC"/>
    <property type="match status" value="1"/>
</dbReference>
<keyword evidence="1" id="KW-0597">Phosphoprotein</keyword>
<dbReference type="InterPro" id="IPR007492">
    <property type="entry name" value="LytTR_DNA-bd_dom"/>
</dbReference>
<evidence type="ECO:0000256" key="1">
    <source>
        <dbReference type="PROSITE-ProRule" id="PRU00169"/>
    </source>
</evidence>
<dbReference type="Gene3D" id="3.40.50.2300">
    <property type="match status" value="1"/>
</dbReference>
<dbReference type="SMART" id="SM00448">
    <property type="entry name" value="REC"/>
    <property type="match status" value="1"/>
</dbReference>
<dbReference type="Gene3D" id="2.40.50.1020">
    <property type="entry name" value="LytTr DNA-binding domain"/>
    <property type="match status" value="1"/>
</dbReference>
<protein>
    <submittedName>
        <fullName evidence="4">Response regulator transcription factor</fullName>
    </submittedName>
</protein>
<feature type="domain" description="HTH LytTR-type" evidence="3">
    <location>
        <begin position="136"/>
        <end position="235"/>
    </location>
</feature>
<dbReference type="AlphaFoldDB" id="A0A5J5E6C2"/>
<comment type="caution">
    <text evidence="4">The sequence shown here is derived from an EMBL/GenBank/DDBJ whole genome shotgun (WGS) entry which is preliminary data.</text>
</comment>
<dbReference type="GO" id="GO:0000156">
    <property type="term" value="F:phosphorelay response regulator activity"/>
    <property type="evidence" value="ECO:0007669"/>
    <property type="project" value="InterPro"/>
</dbReference>
<feature type="domain" description="Response regulatory" evidence="2">
    <location>
        <begin position="6"/>
        <end position="124"/>
    </location>
</feature>
<name>A0A5J5E6C2_9BIFI</name>